<evidence type="ECO:0000256" key="7">
    <source>
        <dbReference type="PROSITE-ProRule" id="PRU01016"/>
    </source>
</evidence>
<accession>A0A5C6FEI5</accession>
<sequence>MYTPCWSSMVTTTGPWPGRSETDVIATSDDNAHGSKYDRSILYPTETKFSDKLSTASLFHGGGSVTASVVESQILCVFVQPRVLRITFCEFWMALIELFCGIGGAAEAARQLARADLVSARAIDIDRDCGVVYQHNFGLAVDHQTIESIDWGSLVEIGDDAWWMSPPCQPYCRRGRGDHENDRRCDALLSLIAWLDNQPTTLPRAMVLENVPQFASSSHRDRLCCSLERNGFRTSEVVLCPTQFGIPNRRRRYYLIASRTHEATVAAPHDTSLRFSVADVLDSPPPTQSPLWLAIEVASKYAGALDIVDADDPLAMTACFASGYGKSIIRSGSYLRHDGRLRRFSPDEVARLLGYSAEFSFPLEIADRKRWKMLGNGLSIPVAKAVLDAV</sequence>
<keyword evidence="9" id="KW-1185">Reference proteome</keyword>
<comment type="caution">
    <text evidence="8">The sequence shown here is derived from an EMBL/GenBank/DDBJ whole genome shotgun (WGS) entry which is preliminary data.</text>
</comment>
<dbReference type="PROSITE" id="PS51679">
    <property type="entry name" value="SAM_MT_C5"/>
    <property type="match status" value="1"/>
</dbReference>
<dbReference type="PANTHER" id="PTHR46098:SF1">
    <property type="entry name" value="TRNA (CYTOSINE(38)-C(5))-METHYLTRANSFERASE"/>
    <property type="match status" value="1"/>
</dbReference>
<keyword evidence="4 7" id="KW-0949">S-adenosyl-L-methionine</keyword>
<dbReference type="EMBL" id="SJPW01000002">
    <property type="protein sequence ID" value="TWU58604.1"/>
    <property type="molecule type" value="Genomic_DNA"/>
</dbReference>
<evidence type="ECO:0000313" key="8">
    <source>
        <dbReference type="EMBL" id="TWU58604.1"/>
    </source>
</evidence>
<evidence type="ECO:0000256" key="4">
    <source>
        <dbReference type="ARBA" id="ARBA00022691"/>
    </source>
</evidence>
<dbReference type="Gene3D" id="3.40.50.150">
    <property type="entry name" value="Vaccinia Virus protein VP39"/>
    <property type="match status" value="1"/>
</dbReference>
<dbReference type="GO" id="GO:0032259">
    <property type="term" value="P:methylation"/>
    <property type="evidence" value="ECO:0007669"/>
    <property type="project" value="UniProtKB-KW"/>
</dbReference>
<dbReference type="Proteomes" id="UP000318288">
    <property type="component" value="Unassembled WGS sequence"/>
</dbReference>
<feature type="active site" evidence="7">
    <location>
        <position position="168"/>
    </location>
</feature>
<dbReference type="PRINTS" id="PR00105">
    <property type="entry name" value="C5METTRFRASE"/>
</dbReference>
<keyword evidence="5" id="KW-0680">Restriction system</keyword>
<dbReference type="SUPFAM" id="SSF53335">
    <property type="entry name" value="S-adenosyl-L-methionine-dependent methyltransferases"/>
    <property type="match status" value="1"/>
</dbReference>
<comment type="similarity">
    <text evidence="7">Belongs to the class I-like SAM-binding methyltransferase superfamily. C5-methyltransferase family.</text>
</comment>
<dbReference type="Gene3D" id="3.90.120.10">
    <property type="entry name" value="DNA Methylase, subunit A, domain 2"/>
    <property type="match status" value="1"/>
</dbReference>
<dbReference type="InterPro" id="IPR029063">
    <property type="entry name" value="SAM-dependent_MTases_sf"/>
</dbReference>
<dbReference type="GO" id="GO:0009307">
    <property type="term" value="P:DNA restriction-modification system"/>
    <property type="evidence" value="ECO:0007669"/>
    <property type="project" value="UniProtKB-KW"/>
</dbReference>
<organism evidence="8 9">
    <name type="scientific">Rubripirellula tenax</name>
    <dbReference type="NCBI Taxonomy" id="2528015"/>
    <lineage>
        <taxon>Bacteria</taxon>
        <taxon>Pseudomonadati</taxon>
        <taxon>Planctomycetota</taxon>
        <taxon>Planctomycetia</taxon>
        <taxon>Pirellulales</taxon>
        <taxon>Pirellulaceae</taxon>
        <taxon>Rubripirellula</taxon>
    </lineage>
</organism>
<dbReference type="EC" id="2.1.1.37" evidence="1"/>
<keyword evidence="2 7" id="KW-0489">Methyltransferase</keyword>
<name>A0A5C6FEI5_9BACT</name>
<dbReference type="PANTHER" id="PTHR46098">
    <property type="entry name" value="TRNA (CYTOSINE(38)-C(5))-METHYLTRANSFERASE"/>
    <property type="match status" value="1"/>
</dbReference>
<dbReference type="InterPro" id="IPR001525">
    <property type="entry name" value="C5_MeTfrase"/>
</dbReference>
<evidence type="ECO:0000256" key="1">
    <source>
        <dbReference type="ARBA" id="ARBA00011975"/>
    </source>
</evidence>
<evidence type="ECO:0000256" key="3">
    <source>
        <dbReference type="ARBA" id="ARBA00022679"/>
    </source>
</evidence>
<keyword evidence="3 7" id="KW-0808">Transferase</keyword>
<dbReference type="GO" id="GO:0003886">
    <property type="term" value="F:DNA (cytosine-5-)-methyltransferase activity"/>
    <property type="evidence" value="ECO:0007669"/>
    <property type="project" value="UniProtKB-EC"/>
</dbReference>
<comment type="catalytic activity">
    <reaction evidence="6">
        <text>a 2'-deoxycytidine in DNA + S-adenosyl-L-methionine = a 5-methyl-2'-deoxycytidine in DNA + S-adenosyl-L-homocysteine + H(+)</text>
        <dbReference type="Rhea" id="RHEA:13681"/>
        <dbReference type="Rhea" id="RHEA-COMP:11369"/>
        <dbReference type="Rhea" id="RHEA-COMP:11370"/>
        <dbReference type="ChEBI" id="CHEBI:15378"/>
        <dbReference type="ChEBI" id="CHEBI:57856"/>
        <dbReference type="ChEBI" id="CHEBI:59789"/>
        <dbReference type="ChEBI" id="CHEBI:85452"/>
        <dbReference type="ChEBI" id="CHEBI:85454"/>
        <dbReference type="EC" id="2.1.1.37"/>
    </reaction>
</comment>
<evidence type="ECO:0000256" key="6">
    <source>
        <dbReference type="ARBA" id="ARBA00047422"/>
    </source>
</evidence>
<dbReference type="Pfam" id="PF00145">
    <property type="entry name" value="DNA_methylase"/>
    <property type="match status" value="2"/>
</dbReference>
<evidence type="ECO:0000313" key="9">
    <source>
        <dbReference type="Proteomes" id="UP000318288"/>
    </source>
</evidence>
<evidence type="ECO:0000256" key="5">
    <source>
        <dbReference type="ARBA" id="ARBA00022747"/>
    </source>
</evidence>
<protein>
    <recommendedName>
        <fullName evidence="1">DNA (cytosine-5-)-methyltransferase</fullName>
        <ecNumber evidence="1">2.1.1.37</ecNumber>
    </recommendedName>
</protein>
<gene>
    <name evidence="8" type="primary">aplIM</name>
    <name evidence="8" type="ORF">Poly51_13830</name>
</gene>
<dbReference type="AlphaFoldDB" id="A0A5C6FEI5"/>
<proteinExistence type="inferred from homology"/>
<dbReference type="InterPro" id="IPR050750">
    <property type="entry name" value="C5-MTase"/>
</dbReference>
<reference evidence="8 9" key="1">
    <citation type="submission" date="2019-02" db="EMBL/GenBank/DDBJ databases">
        <title>Deep-cultivation of Planctomycetes and their phenomic and genomic characterization uncovers novel biology.</title>
        <authorList>
            <person name="Wiegand S."/>
            <person name="Jogler M."/>
            <person name="Boedeker C."/>
            <person name="Pinto D."/>
            <person name="Vollmers J."/>
            <person name="Rivas-Marin E."/>
            <person name="Kohn T."/>
            <person name="Peeters S.H."/>
            <person name="Heuer A."/>
            <person name="Rast P."/>
            <person name="Oberbeckmann S."/>
            <person name="Bunk B."/>
            <person name="Jeske O."/>
            <person name="Meyerdierks A."/>
            <person name="Storesund J.E."/>
            <person name="Kallscheuer N."/>
            <person name="Luecker S."/>
            <person name="Lage O.M."/>
            <person name="Pohl T."/>
            <person name="Merkel B.J."/>
            <person name="Hornburger P."/>
            <person name="Mueller R.-W."/>
            <person name="Bruemmer F."/>
            <person name="Labrenz M."/>
            <person name="Spormann A.M."/>
            <person name="Op Den Camp H."/>
            <person name="Overmann J."/>
            <person name="Amann R."/>
            <person name="Jetten M.S.M."/>
            <person name="Mascher T."/>
            <person name="Medema M.H."/>
            <person name="Devos D.P."/>
            <person name="Kaster A.-K."/>
            <person name="Ovreas L."/>
            <person name="Rohde M."/>
            <person name="Galperin M.Y."/>
            <person name="Jogler C."/>
        </authorList>
    </citation>
    <scope>NUCLEOTIDE SEQUENCE [LARGE SCALE GENOMIC DNA]</scope>
    <source>
        <strain evidence="8 9">Poly51</strain>
    </source>
</reference>
<evidence type="ECO:0000256" key="2">
    <source>
        <dbReference type="ARBA" id="ARBA00022603"/>
    </source>
</evidence>